<gene>
    <name evidence="5" type="ORF">IQ19_01840</name>
</gene>
<evidence type="ECO:0000256" key="2">
    <source>
        <dbReference type="ARBA" id="ARBA00022448"/>
    </source>
</evidence>
<keyword evidence="5" id="KW-0675">Receptor</keyword>
<keyword evidence="3 4" id="KW-0732">Signal</keyword>
<dbReference type="Pfam" id="PF03480">
    <property type="entry name" value="DctP"/>
    <property type="match status" value="1"/>
</dbReference>
<dbReference type="NCBIfam" id="NF037995">
    <property type="entry name" value="TRAP_S1"/>
    <property type="match status" value="1"/>
</dbReference>
<evidence type="ECO:0000256" key="3">
    <source>
        <dbReference type="ARBA" id="ARBA00022729"/>
    </source>
</evidence>
<dbReference type="PIRSF" id="PIRSF006470">
    <property type="entry name" value="DctB"/>
    <property type="match status" value="1"/>
</dbReference>
<dbReference type="InterPro" id="IPR018389">
    <property type="entry name" value="DctP_fam"/>
</dbReference>
<dbReference type="InterPro" id="IPR038404">
    <property type="entry name" value="TRAP_DctP_sf"/>
</dbReference>
<dbReference type="EMBL" id="VLKI01000004">
    <property type="protein sequence ID" value="TWH87598.1"/>
    <property type="molecule type" value="Genomic_DNA"/>
</dbReference>
<name>A0A562JWP1_9BACI</name>
<dbReference type="SUPFAM" id="SSF53850">
    <property type="entry name" value="Periplasmic binding protein-like II"/>
    <property type="match status" value="1"/>
</dbReference>
<dbReference type="PANTHER" id="PTHR33376:SF7">
    <property type="entry name" value="C4-DICARBOXYLATE-BINDING PROTEIN DCTB"/>
    <property type="match status" value="1"/>
</dbReference>
<sequence>MKKLLWLTMLIAVLIVSGCGRPTAGDSKSSGGEGGDGDKYTIRIAHLVPEEQSSHIAAETFKKNVEERSNGRIEVQLYPNGSLYGSDREAIEAVQLGNVEMTIPAVAPLASFNKKFMVFDLPFLFNSNEAAYKALDGELGETLLKDLENNDLKGLVFAENGFRHMSNNNGPIESPEDLKGMKFRTLENPVHTDTFKSFGANASPFAFGELYTALQQKTYDAMECPISLYYTNKFYEVQDYLTMSGHVYAATILLMNNDFYNNLPEDLQEVITEASLEYRDEQREIAQKQDKEFLDKLKEGGMQVNELTDKQKDAFREASRSVYDKYIPEIGEDLVNQALEANN</sequence>
<dbReference type="PROSITE" id="PS51257">
    <property type="entry name" value="PROKAR_LIPOPROTEIN"/>
    <property type="match status" value="1"/>
</dbReference>
<reference evidence="5 6" key="1">
    <citation type="journal article" date="2015" name="Stand. Genomic Sci.">
        <title>Genomic Encyclopedia of Bacterial and Archaeal Type Strains, Phase III: the genomes of soil and plant-associated and newly described type strains.</title>
        <authorList>
            <person name="Whitman W.B."/>
            <person name="Woyke T."/>
            <person name="Klenk H.P."/>
            <person name="Zhou Y."/>
            <person name="Lilburn T.G."/>
            <person name="Beck B.J."/>
            <person name="De Vos P."/>
            <person name="Vandamme P."/>
            <person name="Eisen J.A."/>
            <person name="Garrity G."/>
            <person name="Hugenholtz P."/>
            <person name="Kyrpides N.C."/>
        </authorList>
    </citation>
    <scope>NUCLEOTIDE SEQUENCE [LARGE SCALE GENOMIC DNA]</scope>
    <source>
        <strain evidence="5 6">CGMCC 1.10115</strain>
    </source>
</reference>
<feature type="chain" id="PRO_5022039424" evidence="4">
    <location>
        <begin position="25"/>
        <end position="343"/>
    </location>
</feature>
<evidence type="ECO:0000256" key="4">
    <source>
        <dbReference type="SAM" id="SignalP"/>
    </source>
</evidence>
<dbReference type="RefSeq" id="WP_144542083.1">
    <property type="nucleotide sequence ID" value="NZ_CBCSDC010000001.1"/>
</dbReference>
<dbReference type="GO" id="GO:0030288">
    <property type="term" value="C:outer membrane-bounded periplasmic space"/>
    <property type="evidence" value="ECO:0007669"/>
    <property type="project" value="InterPro"/>
</dbReference>
<dbReference type="OrthoDB" id="9776801at2"/>
<evidence type="ECO:0000313" key="5">
    <source>
        <dbReference type="EMBL" id="TWH87598.1"/>
    </source>
</evidence>
<comment type="similarity">
    <text evidence="1">Belongs to the bacterial solute-binding protein 7 family.</text>
</comment>
<proteinExistence type="inferred from homology"/>
<keyword evidence="6" id="KW-1185">Reference proteome</keyword>
<keyword evidence="2" id="KW-0813">Transport</keyword>
<dbReference type="AlphaFoldDB" id="A0A562JWP1"/>
<dbReference type="NCBIfam" id="TIGR00787">
    <property type="entry name" value="dctP"/>
    <property type="match status" value="1"/>
</dbReference>
<dbReference type="GeneID" id="65403051"/>
<dbReference type="InterPro" id="IPR004682">
    <property type="entry name" value="TRAP_DctP"/>
</dbReference>
<protein>
    <submittedName>
        <fullName evidence="5">Tripartite ATP-independent transporter DctP family solute receptor</fullName>
    </submittedName>
</protein>
<accession>A0A562JWP1</accession>
<comment type="caution">
    <text evidence="5">The sequence shown here is derived from an EMBL/GenBank/DDBJ whole genome shotgun (WGS) entry which is preliminary data.</text>
</comment>
<feature type="signal peptide" evidence="4">
    <location>
        <begin position="1"/>
        <end position="24"/>
    </location>
</feature>
<evidence type="ECO:0000313" key="6">
    <source>
        <dbReference type="Proteomes" id="UP000318667"/>
    </source>
</evidence>
<dbReference type="CDD" id="cd13676">
    <property type="entry name" value="PBP2_TRAP_DctP2_like"/>
    <property type="match status" value="1"/>
</dbReference>
<dbReference type="Proteomes" id="UP000318667">
    <property type="component" value="Unassembled WGS sequence"/>
</dbReference>
<dbReference type="GO" id="GO:0055085">
    <property type="term" value="P:transmembrane transport"/>
    <property type="evidence" value="ECO:0007669"/>
    <property type="project" value="InterPro"/>
</dbReference>
<evidence type="ECO:0000256" key="1">
    <source>
        <dbReference type="ARBA" id="ARBA00009023"/>
    </source>
</evidence>
<dbReference type="Gene3D" id="3.40.190.170">
    <property type="entry name" value="Bacterial extracellular solute-binding protein, family 7"/>
    <property type="match status" value="1"/>
</dbReference>
<dbReference type="PANTHER" id="PTHR33376">
    <property type="match status" value="1"/>
</dbReference>
<organism evidence="5 6">
    <name type="scientific">Cytobacillus oceanisediminis</name>
    <dbReference type="NCBI Taxonomy" id="665099"/>
    <lineage>
        <taxon>Bacteria</taxon>
        <taxon>Bacillati</taxon>
        <taxon>Bacillota</taxon>
        <taxon>Bacilli</taxon>
        <taxon>Bacillales</taxon>
        <taxon>Bacillaceae</taxon>
        <taxon>Cytobacillus</taxon>
    </lineage>
</organism>